<protein>
    <submittedName>
        <fullName evidence="1">Uncharacterized protein</fullName>
    </submittedName>
</protein>
<sequence length="135" mass="15574">MDHSKSEYVYLNVICPDDCGNAPKKAFLKKFNISFAQNNLAFLSENITDDFHWNIIGQHQIQGKEKVIEILKQNQNNKVTELRINTIITHGYHGSVNGTQIVENKKKYAFCNVYQFASSRNNSKIKEMTSYLIEL</sequence>
<reference evidence="1 2" key="2">
    <citation type="submission" date="2020-04" db="EMBL/GenBank/DDBJ databases">
        <authorList>
            <person name="Fomenkov A."/>
            <person name="Anton B.P."/>
            <person name="Roberts R.J."/>
        </authorList>
    </citation>
    <scope>NUCLEOTIDE SEQUENCE [LARGE SCALE GENOMIC DNA]</scope>
    <source>
        <strain evidence="1 2">S2</strain>
    </source>
</reference>
<reference evidence="1 2" key="1">
    <citation type="submission" date="2020-04" db="EMBL/GenBank/DDBJ databases">
        <title>Genome-Wide Identification of 5-Methylcytosine Sites in Bacterial Genomes By High-Throughput Sequencing of MspJI Restriction Fragments.</title>
        <authorList>
            <person name="Wu V."/>
        </authorList>
    </citation>
    <scope>NUCLEOTIDE SEQUENCE [LARGE SCALE GENOMIC DNA]</scope>
    <source>
        <strain evidence="1 2">S2</strain>
    </source>
</reference>
<evidence type="ECO:0000313" key="1">
    <source>
        <dbReference type="EMBL" id="QIZ05796.1"/>
    </source>
</evidence>
<gene>
    <name evidence="1" type="ORF">HFZ78_02690</name>
</gene>
<organism evidence="1 2">
    <name type="scientific">Priestia megaterium</name>
    <name type="common">Bacillus megaterium</name>
    <dbReference type="NCBI Taxonomy" id="1404"/>
    <lineage>
        <taxon>Bacteria</taxon>
        <taxon>Bacillati</taxon>
        <taxon>Bacillota</taxon>
        <taxon>Bacilli</taxon>
        <taxon>Bacillales</taxon>
        <taxon>Bacillaceae</taxon>
        <taxon>Priestia</taxon>
    </lineage>
</organism>
<dbReference type="SUPFAM" id="SSF54427">
    <property type="entry name" value="NTF2-like"/>
    <property type="match status" value="1"/>
</dbReference>
<dbReference type="InterPro" id="IPR032710">
    <property type="entry name" value="NTF2-like_dom_sf"/>
</dbReference>
<dbReference type="AlphaFoldDB" id="A0A6H1NWZ1"/>
<dbReference type="EMBL" id="CP051128">
    <property type="protein sequence ID" value="QIZ05796.1"/>
    <property type="molecule type" value="Genomic_DNA"/>
</dbReference>
<name>A0A6H1NWZ1_PRIMG</name>
<evidence type="ECO:0000313" key="2">
    <source>
        <dbReference type="Proteomes" id="UP000501868"/>
    </source>
</evidence>
<accession>A0A6H1NWZ1</accession>
<dbReference type="Proteomes" id="UP000501868">
    <property type="component" value="Chromosome"/>
</dbReference>
<dbReference type="Gene3D" id="3.10.450.50">
    <property type="match status" value="1"/>
</dbReference>
<proteinExistence type="predicted"/>